<dbReference type="Pfam" id="PF00620">
    <property type="entry name" value="RhoGAP"/>
    <property type="match status" value="1"/>
</dbReference>
<dbReference type="PROSITE" id="PS50238">
    <property type="entry name" value="RHOGAP"/>
    <property type="match status" value="1"/>
</dbReference>
<keyword evidence="1" id="KW-0732">Signal</keyword>
<dbReference type="Ensembl" id="ENSNMLT00000018978.1">
    <property type="protein sequence ID" value="ENSNMLP00000016866.1"/>
    <property type="gene ID" value="ENSNMLG00000011171.1"/>
</dbReference>
<keyword evidence="4" id="KW-1185">Reference proteome</keyword>
<organism evidence="3 4">
    <name type="scientific">Neogobius melanostomus</name>
    <name type="common">round goby</name>
    <dbReference type="NCBI Taxonomy" id="47308"/>
    <lineage>
        <taxon>Eukaryota</taxon>
        <taxon>Metazoa</taxon>
        <taxon>Chordata</taxon>
        <taxon>Craniata</taxon>
        <taxon>Vertebrata</taxon>
        <taxon>Euteleostomi</taxon>
        <taxon>Actinopterygii</taxon>
        <taxon>Neopterygii</taxon>
        <taxon>Teleostei</taxon>
        <taxon>Neoteleostei</taxon>
        <taxon>Acanthomorphata</taxon>
        <taxon>Gobiaria</taxon>
        <taxon>Gobiiformes</taxon>
        <taxon>Gobioidei</taxon>
        <taxon>Gobiidae</taxon>
        <taxon>Benthophilinae</taxon>
        <taxon>Neogobiini</taxon>
        <taxon>Neogobius</taxon>
    </lineage>
</organism>
<sequence>MGASASVSLCVSLTFSLMKILRSTAKVSPEPACTLISEPVHSCVFGVGLETLKEDGQMVCGIPAVLKDMVEYLNDNGLQHRGLFRLCGSVVRMRTLRQRWDRGESVDLQNDGDVPTVASLLKLFFRELPVPIVPEPLRRQLIHSLDGNADVSLTNQSLKEYLHNLTADNLVILSYLINFLSRVATHNQSNHMPIENLATIFGPCIFQ</sequence>
<dbReference type="GO" id="GO:0007165">
    <property type="term" value="P:signal transduction"/>
    <property type="evidence" value="ECO:0007669"/>
    <property type="project" value="InterPro"/>
</dbReference>
<dbReference type="InterPro" id="IPR000198">
    <property type="entry name" value="RhoGAP_dom"/>
</dbReference>
<dbReference type="SUPFAM" id="SSF48350">
    <property type="entry name" value="GTPase activation domain, GAP"/>
    <property type="match status" value="1"/>
</dbReference>
<accession>A0A8C6T9A4</accession>
<dbReference type="InterPro" id="IPR039102">
    <property type="entry name" value="FAM13"/>
</dbReference>
<name>A0A8C6T9A4_9GOBI</name>
<dbReference type="PANTHER" id="PTHR15904">
    <property type="entry name" value="FAM13"/>
    <property type="match status" value="1"/>
</dbReference>
<proteinExistence type="predicted"/>
<dbReference type="AlphaFoldDB" id="A0A8C6T9A4"/>
<evidence type="ECO:0000313" key="3">
    <source>
        <dbReference type="Ensembl" id="ENSNMLP00000016866.1"/>
    </source>
</evidence>
<protein>
    <recommendedName>
        <fullName evidence="2">Rho-GAP domain-containing protein</fullName>
    </recommendedName>
</protein>
<reference evidence="3" key="2">
    <citation type="submission" date="2025-09" db="UniProtKB">
        <authorList>
            <consortium name="Ensembl"/>
        </authorList>
    </citation>
    <scope>IDENTIFICATION</scope>
</reference>
<evidence type="ECO:0000259" key="2">
    <source>
        <dbReference type="PROSITE" id="PS50238"/>
    </source>
</evidence>
<evidence type="ECO:0000256" key="1">
    <source>
        <dbReference type="SAM" id="SignalP"/>
    </source>
</evidence>
<dbReference type="SMART" id="SM00324">
    <property type="entry name" value="RhoGAP"/>
    <property type="match status" value="1"/>
</dbReference>
<dbReference type="PANTHER" id="PTHR15904:SF19">
    <property type="entry name" value="PROTEIN FAM13C"/>
    <property type="match status" value="1"/>
</dbReference>
<feature type="chain" id="PRO_5034144649" description="Rho-GAP domain-containing protein" evidence="1">
    <location>
        <begin position="26"/>
        <end position="207"/>
    </location>
</feature>
<reference evidence="3" key="1">
    <citation type="submission" date="2025-08" db="UniProtKB">
        <authorList>
            <consortium name="Ensembl"/>
        </authorList>
    </citation>
    <scope>IDENTIFICATION</scope>
</reference>
<feature type="domain" description="Rho-GAP" evidence="2">
    <location>
        <begin position="47"/>
        <end position="207"/>
    </location>
</feature>
<evidence type="ECO:0000313" key="4">
    <source>
        <dbReference type="Proteomes" id="UP000694523"/>
    </source>
</evidence>
<dbReference type="Gene3D" id="1.10.555.10">
    <property type="entry name" value="Rho GTPase activation protein"/>
    <property type="match status" value="1"/>
</dbReference>
<dbReference type="InterPro" id="IPR008936">
    <property type="entry name" value="Rho_GTPase_activation_prot"/>
</dbReference>
<feature type="signal peptide" evidence="1">
    <location>
        <begin position="1"/>
        <end position="25"/>
    </location>
</feature>
<dbReference type="Proteomes" id="UP000694523">
    <property type="component" value="Unplaced"/>
</dbReference>